<feature type="compositionally biased region" description="Low complexity" evidence="1">
    <location>
        <begin position="119"/>
        <end position="129"/>
    </location>
</feature>
<organism evidence="2 3">
    <name type="scientific">Mycena alexandri</name>
    <dbReference type="NCBI Taxonomy" id="1745969"/>
    <lineage>
        <taxon>Eukaryota</taxon>
        <taxon>Fungi</taxon>
        <taxon>Dikarya</taxon>
        <taxon>Basidiomycota</taxon>
        <taxon>Agaricomycotina</taxon>
        <taxon>Agaricomycetes</taxon>
        <taxon>Agaricomycetidae</taxon>
        <taxon>Agaricales</taxon>
        <taxon>Marasmiineae</taxon>
        <taxon>Mycenaceae</taxon>
        <taxon>Mycena</taxon>
    </lineage>
</organism>
<evidence type="ECO:0000313" key="2">
    <source>
        <dbReference type="EMBL" id="KAJ7029946.1"/>
    </source>
</evidence>
<dbReference type="EMBL" id="JARJCM010000095">
    <property type="protein sequence ID" value="KAJ7029946.1"/>
    <property type="molecule type" value="Genomic_DNA"/>
</dbReference>
<sequence length="167" mass="19232">MSSLLDTSMGPATRRPLTQAQISKRKESRRAASERYRERHRERVLEEGRARAARHRAALKMKGEEGLQERARERAREASARYRARNRLELALKQRKVRKAAYIKKYGAQAYVQRRYGDPAPTSTSAPAPVQDDEPEDDDSDDGDNRGWNEYSAPRICDYVDPCLRRG</sequence>
<dbReference type="Proteomes" id="UP001218188">
    <property type="component" value="Unassembled WGS sequence"/>
</dbReference>
<feature type="compositionally biased region" description="Acidic residues" evidence="1">
    <location>
        <begin position="131"/>
        <end position="142"/>
    </location>
</feature>
<proteinExistence type="predicted"/>
<comment type="caution">
    <text evidence="2">The sequence shown here is derived from an EMBL/GenBank/DDBJ whole genome shotgun (WGS) entry which is preliminary data.</text>
</comment>
<feature type="compositionally biased region" description="Basic and acidic residues" evidence="1">
    <location>
        <begin position="29"/>
        <end position="50"/>
    </location>
</feature>
<reference evidence="2" key="1">
    <citation type="submission" date="2023-03" db="EMBL/GenBank/DDBJ databases">
        <title>Massive genome expansion in bonnet fungi (Mycena s.s.) driven by repeated elements and novel gene families across ecological guilds.</title>
        <authorList>
            <consortium name="Lawrence Berkeley National Laboratory"/>
            <person name="Harder C.B."/>
            <person name="Miyauchi S."/>
            <person name="Viragh M."/>
            <person name="Kuo A."/>
            <person name="Thoen E."/>
            <person name="Andreopoulos B."/>
            <person name="Lu D."/>
            <person name="Skrede I."/>
            <person name="Drula E."/>
            <person name="Henrissat B."/>
            <person name="Morin E."/>
            <person name="Kohler A."/>
            <person name="Barry K."/>
            <person name="LaButti K."/>
            <person name="Morin E."/>
            <person name="Salamov A."/>
            <person name="Lipzen A."/>
            <person name="Mereny Z."/>
            <person name="Hegedus B."/>
            <person name="Baldrian P."/>
            <person name="Stursova M."/>
            <person name="Weitz H."/>
            <person name="Taylor A."/>
            <person name="Grigoriev I.V."/>
            <person name="Nagy L.G."/>
            <person name="Martin F."/>
            <person name="Kauserud H."/>
        </authorList>
    </citation>
    <scope>NUCLEOTIDE SEQUENCE</scope>
    <source>
        <strain evidence="2">CBHHK200</strain>
    </source>
</reference>
<gene>
    <name evidence="2" type="ORF">C8F04DRAFT_1264289</name>
</gene>
<accession>A0AAD6X067</accession>
<feature type="compositionally biased region" description="Basic and acidic residues" evidence="1">
    <location>
        <begin position="61"/>
        <end position="81"/>
    </location>
</feature>
<feature type="region of interest" description="Disordered" evidence="1">
    <location>
        <begin position="1"/>
        <end position="81"/>
    </location>
</feature>
<evidence type="ECO:0000256" key="1">
    <source>
        <dbReference type="SAM" id="MobiDB-lite"/>
    </source>
</evidence>
<name>A0AAD6X067_9AGAR</name>
<keyword evidence="3" id="KW-1185">Reference proteome</keyword>
<dbReference type="AlphaFoldDB" id="A0AAD6X067"/>
<evidence type="ECO:0000313" key="3">
    <source>
        <dbReference type="Proteomes" id="UP001218188"/>
    </source>
</evidence>
<protein>
    <submittedName>
        <fullName evidence="2">Uncharacterized protein</fullName>
    </submittedName>
</protein>
<feature type="region of interest" description="Disordered" evidence="1">
    <location>
        <begin position="113"/>
        <end position="151"/>
    </location>
</feature>